<dbReference type="Pfam" id="PF08282">
    <property type="entry name" value="Hydrolase_3"/>
    <property type="match status" value="1"/>
</dbReference>
<dbReference type="SFLD" id="SFLDS00003">
    <property type="entry name" value="Haloacid_Dehalogenase"/>
    <property type="match status" value="1"/>
</dbReference>
<sequence length="279" mass="30351">MSSLSTAEIKLLILDIDGTIAGKSNQVSTRVKQAIQAAQAKGVRVGIATGRMYKSAMRFHNDIGADMPLIAYQGAWIQDPATGKRYRHHPVPVAIARELIDYFEQPELLDRLSVHVYRDDCLYVREINADTEQYVGRSGIEVTAVKDLRTLLTDCPTKLLAMSEDTALIQDLLVELRQRYAPSDLHVTTSVPIFLETTQSGANKGAAIDYLATSLLNITAENVLAIGDNYNDVEMLGYAGIGVAMGNAPSDVQSLANWVAPDIEADGVAATIEKFILNA</sequence>
<dbReference type="AlphaFoldDB" id="A0A2T1GCC2"/>
<reference evidence="1 2" key="1">
    <citation type="submission" date="2018-03" db="EMBL/GenBank/DDBJ databases">
        <title>The ancient ancestry and fast evolution of plastids.</title>
        <authorList>
            <person name="Moore K.R."/>
            <person name="Magnabosco C."/>
            <person name="Momper L."/>
            <person name="Gold D.A."/>
            <person name="Bosak T."/>
            <person name="Fournier G.P."/>
        </authorList>
    </citation>
    <scope>NUCLEOTIDE SEQUENCE [LARGE SCALE GENOMIC DNA]</scope>
    <source>
        <strain evidence="1 2">CCALA 037</strain>
    </source>
</reference>
<dbReference type="CDD" id="cd07516">
    <property type="entry name" value="HAD_Pase"/>
    <property type="match status" value="1"/>
</dbReference>
<dbReference type="InterPro" id="IPR006379">
    <property type="entry name" value="HAD-SF_hydro_IIB"/>
</dbReference>
<dbReference type="EMBL" id="PVWO01000222">
    <property type="protein sequence ID" value="PSB54935.1"/>
    <property type="molecule type" value="Genomic_DNA"/>
</dbReference>
<dbReference type="OrthoDB" id="9781413at2"/>
<protein>
    <submittedName>
        <fullName evidence="1">Cof-type HAD-IIB family hydrolase</fullName>
    </submittedName>
</protein>
<dbReference type="PANTHER" id="PTHR10000">
    <property type="entry name" value="PHOSPHOSERINE PHOSPHATASE"/>
    <property type="match status" value="1"/>
</dbReference>
<keyword evidence="2" id="KW-1185">Reference proteome</keyword>
<dbReference type="InterPro" id="IPR036412">
    <property type="entry name" value="HAD-like_sf"/>
</dbReference>
<dbReference type="Proteomes" id="UP000238937">
    <property type="component" value="Unassembled WGS sequence"/>
</dbReference>
<dbReference type="NCBIfam" id="TIGR01484">
    <property type="entry name" value="HAD-SF-IIB"/>
    <property type="match status" value="1"/>
</dbReference>
<dbReference type="Gene3D" id="3.40.50.1000">
    <property type="entry name" value="HAD superfamily/HAD-like"/>
    <property type="match status" value="1"/>
</dbReference>
<organism evidence="1 2">
    <name type="scientific">Chamaesiphon polymorphus CCALA 037</name>
    <dbReference type="NCBI Taxonomy" id="2107692"/>
    <lineage>
        <taxon>Bacteria</taxon>
        <taxon>Bacillati</taxon>
        <taxon>Cyanobacteriota</taxon>
        <taxon>Cyanophyceae</taxon>
        <taxon>Gomontiellales</taxon>
        <taxon>Chamaesiphonaceae</taxon>
        <taxon>Chamaesiphon</taxon>
    </lineage>
</organism>
<proteinExistence type="predicted"/>
<accession>A0A2T1GCC2</accession>
<evidence type="ECO:0000313" key="1">
    <source>
        <dbReference type="EMBL" id="PSB54935.1"/>
    </source>
</evidence>
<dbReference type="Gene3D" id="3.30.1240.10">
    <property type="match status" value="1"/>
</dbReference>
<dbReference type="SFLD" id="SFLDG01140">
    <property type="entry name" value="C2.B:_Phosphomannomutase_and_P"/>
    <property type="match status" value="1"/>
</dbReference>
<dbReference type="InterPro" id="IPR023214">
    <property type="entry name" value="HAD_sf"/>
</dbReference>
<dbReference type="GO" id="GO:0005829">
    <property type="term" value="C:cytosol"/>
    <property type="evidence" value="ECO:0007669"/>
    <property type="project" value="TreeGrafter"/>
</dbReference>
<dbReference type="PANTHER" id="PTHR10000:SF8">
    <property type="entry name" value="HAD SUPERFAMILY HYDROLASE-LIKE, TYPE 3"/>
    <property type="match status" value="1"/>
</dbReference>
<dbReference type="RefSeq" id="WP_106307098.1">
    <property type="nucleotide sequence ID" value="NZ_PVWO01000222.1"/>
</dbReference>
<keyword evidence="1" id="KW-0378">Hydrolase</keyword>
<dbReference type="SUPFAM" id="SSF56784">
    <property type="entry name" value="HAD-like"/>
    <property type="match status" value="1"/>
</dbReference>
<dbReference type="PROSITE" id="PS01229">
    <property type="entry name" value="COF_2"/>
    <property type="match status" value="1"/>
</dbReference>
<dbReference type="InterPro" id="IPR000150">
    <property type="entry name" value="Cof"/>
</dbReference>
<dbReference type="GO" id="GO:0016791">
    <property type="term" value="F:phosphatase activity"/>
    <property type="evidence" value="ECO:0007669"/>
    <property type="project" value="UniProtKB-ARBA"/>
</dbReference>
<evidence type="ECO:0000313" key="2">
    <source>
        <dbReference type="Proteomes" id="UP000238937"/>
    </source>
</evidence>
<comment type="caution">
    <text evidence="1">The sequence shown here is derived from an EMBL/GenBank/DDBJ whole genome shotgun (WGS) entry which is preliminary data.</text>
</comment>
<name>A0A2T1GCC2_9CYAN</name>
<dbReference type="NCBIfam" id="TIGR00099">
    <property type="entry name" value="Cof-subfamily"/>
    <property type="match status" value="1"/>
</dbReference>
<dbReference type="GO" id="GO:0000287">
    <property type="term" value="F:magnesium ion binding"/>
    <property type="evidence" value="ECO:0007669"/>
    <property type="project" value="TreeGrafter"/>
</dbReference>
<gene>
    <name evidence="1" type="ORF">C7B77_16615</name>
</gene>